<keyword evidence="10" id="KW-0594">Phospholipid biosynthesis</keyword>
<keyword evidence="7 14" id="KW-1133">Transmembrane helix</keyword>
<dbReference type="Proteomes" id="UP000182584">
    <property type="component" value="Unassembled WGS sequence"/>
</dbReference>
<name>A0A1H9UXI7_BUTFI</name>
<keyword evidence="2" id="KW-1003">Cell membrane</keyword>
<evidence type="ECO:0000313" key="16">
    <source>
        <dbReference type="EMBL" id="SES13723.1"/>
    </source>
</evidence>
<sequence length="566" mass="64922">MYKDKGKEPIIKNQDNLNNKNDTNNKSDINNKNKAHKQSLDESLKVKINPKGKANRNAQNSVNRIAAIAIFTLLQIVVLGLILYEFSNYSIYFQIGFGVLSIIIVLTIYGRHTNSANKMPWMIFIMFVPVFGILLYLLMGRPGVTAKARKRFEEIDSKILPYLKPRRSILNSLEISDPNIASRVKYVEEYGHFPVYKNTDVVYFDDARKGIEDQVRELEKARSFIFMEYYAIQDTDTFEPIKEVLARKAAEGLEVRVIYDDIGSGGFINSGFIKRMEDLGIKCRVFNHVSPFFQVIMNNRDHRKITVIDGRVGYTGGYNIADLYTHRIEPHGFWKDTGVRLTGDGVVTLTALFLEMWNAVKANDIDDNDLSIFFPRVSYTAVEKDCFVQPFADTPLDEELLGENVYMGMLQTARKYCWFVTPYLVITDELCREFEIAVKRGVDVRIITPGIPDKKVVYAITRSYYNELARNGVRIFEYTPGFCHAKMCIADGQCATVGTLNLDFRSLYLHFEDGVYLYNCKAIKDIEEDFKEMFKVSTEVTDKYHSHRSVPLRISQCALRIVAPLV</sequence>
<feature type="transmembrane region" description="Helical" evidence="14">
    <location>
        <begin position="90"/>
        <end position="109"/>
    </location>
</feature>
<dbReference type="InterPro" id="IPR025202">
    <property type="entry name" value="PLD-like_dom"/>
</dbReference>
<dbReference type="PANTHER" id="PTHR21248:SF22">
    <property type="entry name" value="PHOSPHOLIPASE D"/>
    <property type="match status" value="1"/>
</dbReference>
<feature type="compositionally biased region" description="Basic and acidic residues" evidence="13">
    <location>
        <begin position="1"/>
        <end position="10"/>
    </location>
</feature>
<dbReference type="Gene3D" id="3.30.870.10">
    <property type="entry name" value="Endonuclease Chain A"/>
    <property type="match status" value="2"/>
</dbReference>
<gene>
    <name evidence="16" type="ORF">SAMN04487884_1206</name>
</gene>
<reference evidence="16 17" key="1">
    <citation type="submission" date="2016-10" db="EMBL/GenBank/DDBJ databases">
        <authorList>
            <person name="de Groot N.N."/>
        </authorList>
    </citation>
    <scope>NUCLEOTIDE SEQUENCE [LARGE SCALE GENOMIC DNA]</scope>
    <source>
        <strain evidence="16 17">AR40</strain>
    </source>
</reference>
<dbReference type="InterPro" id="IPR022924">
    <property type="entry name" value="Cardiolipin_synthase"/>
</dbReference>
<dbReference type="SUPFAM" id="SSF56024">
    <property type="entry name" value="Phospholipase D/nuclease"/>
    <property type="match status" value="2"/>
</dbReference>
<dbReference type="GO" id="GO:0008808">
    <property type="term" value="F:cardiolipin synthase activity"/>
    <property type="evidence" value="ECO:0007669"/>
    <property type="project" value="UniProtKB-UniRule"/>
</dbReference>
<evidence type="ECO:0000256" key="5">
    <source>
        <dbReference type="ARBA" id="ARBA00022692"/>
    </source>
</evidence>
<dbReference type="EMBL" id="FOGJ01000020">
    <property type="protein sequence ID" value="SES13723.1"/>
    <property type="molecule type" value="Genomic_DNA"/>
</dbReference>
<comment type="subcellular location">
    <subcellularLocation>
        <location evidence="1">Cell membrane</location>
        <topology evidence="1">Multi-pass membrane protein</topology>
    </subcellularLocation>
</comment>
<dbReference type="PANTHER" id="PTHR21248">
    <property type="entry name" value="CARDIOLIPIN SYNTHASE"/>
    <property type="match status" value="1"/>
</dbReference>
<protein>
    <recommendedName>
        <fullName evidence="12">Cardiolipin synthase</fullName>
        <ecNumber evidence="12">2.7.8.-</ecNumber>
    </recommendedName>
</protein>
<keyword evidence="9 14" id="KW-0472">Membrane</keyword>
<keyword evidence="6" id="KW-0677">Repeat</keyword>
<keyword evidence="3" id="KW-0444">Lipid biosynthesis</keyword>
<evidence type="ECO:0000256" key="4">
    <source>
        <dbReference type="ARBA" id="ARBA00022679"/>
    </source>
</evidence>
<keyword evidence="4" id="KW-0808">Transferase</keyword>
<feature type="domain" description="PLD phosphodiesterase" evidence="15">
    <location>
        <begin position="297"/>
        <end position="324"/>
    </location>
</feature>
<feature type="transmembrane region" description="Helical" evidence="14">
    <location>
        <begin position="121"/>
        <end position="139"/>
    </location>
</feature>
<dbReference type="eggNOG" id="COG1502">
    <property type="taxonomic scope" value="Bacteria"/>
</dbReference>
<feature type="compositionally biased region" description="Low complexity" evidence="13">
    <location>
        <begin position="11"/>
        <end position="22"/>
    </location>
</feature>
<evidence type="ECO:0000256" key="11">
    <source>
        <dbReference type="ARBA" id="ARBA00023264"/>
    </source>
</evidence>
<accession>A0A1H9UXI7</accession>
<keyword evidence="8" id="KW-0443">Lipid metabolism</keyword>
<feature type="domain" description="PLD phosphodiesterase" evidence="15">
    <location>
        <begin position="479"/>
        <end position="506"/>
    </location>
</feature>
<evidence type="ECO:0000313" key="17">
    <source>
        <dbReference type="Proteomes" id="UP000182584"/>
    </source>
</evidence>
<dbReference type="EC" id="2.7.8.-" evidence="12"/>
<dbReference type="GO" id="GO:0032049">
    <property type="term" value="P:cardiolipin biosynthetic process"/>
    <property type="evidence" value="ECO:0007669"/>
    <property type="project" value="UniProtKB-UniRule"/>
</dbReference>
<proteinExistence type="predicted"/>
<keyword evidence="5 14" id="KW-0812">Transmembrane</keyword>
<dbReference type="InterPro" id="IPR027379">
    <property type="entry name" value="CLS_N"/>
</dbReference>
<evidence type="ECO:0000259" key="15">
    <source>
        <dbReference type="PROSITE" id="PS50035"/>
    </source>
</evidence>
<evidence type="ECO:0000256" key="12">
    <source>
        <dbReference type="NCBIfam" id="TIGR04265"/>
    </source>
</evidence>
<dbReference type="Pfam" id="PF13091">
    <property type="entry name" value="PLDc_2"/>
    <property type="match status" value="2"/>
</dbReference>
<keyword evidence="11" id="KW-1208">Phospholipid metabolism</keyword>
<evidence type="ECO:0000256" key="6">
    <source>
        <dbReference type="ARBA" id="ARBA00022737"/>
    </source>
</evidence>
<organism evidence="16 17">
    <name type="scientific">Butyrivibrio fibrisolvens</name>
    <dbReference type="NCBI Taxonomy" id="831"/>
    <lineage>
        <taxon>Bacteria</taxon>
        <taxon>Bacillati</taxon>
        <taxon>Bacillota</taxon>
        <taxon>Clostridia</taxon>
        <taxon>Lachnospirales</taxon>
        <taxon>Lachnospiraceae</taxon>
        <taxon>Butyrivibrio</taxon>
    </lineage>
</organism>
<dbReference type="AlphaFoldDB" id="A0A1H9UXI7"/>
<evidence type="ECO:0000256" key="3">
    <source>
        <dbReference type="ARBA" id="ARBA00022516"/>
    </source>
</evidence>
<evidence type="ECO:0000256" key="2">
    <source>
        <dbReference type="ARBA" id="ARBA00022475"/>
    </source>
</evidence>
<dbReference type="OrthoDB" id="9762009at2"/>
<dbReference type="InterPro" id="IPR001736">
    <property type="entry name" value="PLipase_D/transphosphatidylase"/>
</dbReference>
<evidence type="ECO:0000256" key="14">
    <source>
        <dbReference type="SAM" id="Phobius"/>
    </source>
</evidence>
<feature type="transmembrane region" description="Helical" evidence="14">
    <location>
        <begin position="65"/>
        <end position="84"/>
    </location>
</feature>
<evidence type="ECO:0000256" key="10">
    <source>
        <dbReference type="ARBA" id="ARBA00023209"/>
    </source>
</evidence>
<dbReference type="NCBIfam" id="TIGR04265">
    <property type="entry name" value="bac_cardiolipin"/>
    <property type="match status" value="1"/>
</dbReference>
<dbReference type="GO" id="GO:0005886">
    <property type="term" value="C:plasma membrane"/>
    <property type="evidence" value="ECO:0007669"/>
    <property type="project" value="UniProtKB-SubCell"/>
</dbReference>
<evidence type="ECO:0000256" key="1">
    <source>
        <dbReference type="ARBA" id="ARBA00004651"/>
    </source>
</evidence>
<evidence type="ECO:0000256" key="7">
    <source>
        <dbReference type="ARBA" id="ARBA00022989"/>
    </source>
</evidence>
<dbReference type="CDD" id="cd09160">
    <property type="entry name" value="PLDc_SMU_988_like_2"/>
    <property type="match status" value="1"/>
</dbReference>
<evidence type="ECO:0000256" key="8">
    <source>
        <dbReference type="ARBA" id="ARBA00023098"/>
    </source>
</evidence>
<feature type="region of interest" description="Disordered" evidence="13">
    <location>
        <begin position="1"/>
        <end position="40"/>
    </location>
</feature>
<dbReference type="SMART" id="SM00155">
    <property type="entry name" value="PLDc"/>
    <property type="match status" value="2"/>
</dbReference>
<dbReference type="RefSeq" id="WP_022759326.1">
    <property type="nucleotide sequence ID" value="NZ_FOGJ01000020.1"/>
</dbReference>
<evidence type="ECO:0000256" key="9">
    <source>
        <dbReference type="ARBA" id="ARBA00023136"/>
    </source>
</evidence>
<evidence type="ECO:0000256" key="13">
    <source>
        <dbReference type="SAM" id="MobiDB-lite"/>
    </source>
</evidence>
<dbReference type="Pfam" id="PF13396">
    <property type="entry name" value="PLDc_N"/>
    <property type="match status" value="1"/>
</dbReference>
<dbReference type="PROSITE" id="PS50035">
    <property type="entry name" value="PLD"/>
    <property type="match status" value="2"/>
</dbReference>